<evidence type="ECO:0000256" key="3">
    <source>
        <dbReference type="ARBA" id="ARBA00022729"/>
    </source>
</evidence>
<keyword evidence="11" id="KW-1185">Reference proteome</keyword>
<dbReference type="STRING" id="3818.A0A445BWZ6"/>
<evidence type="ECO:0000256" key="1">
    <source>
        <dbReference type="ARBA" id="ARBA00004127"/>
    </source>
</evidence>
<dbReference type="InterPro" id="IPR052222">
    <property type="entry name" value="DESIGUAL"/>
</dbReference>
<feature type="transmembrane region" description="Helical" evidence="7">
    <location>
        <begin position="95"/>
        <end position="116"/>
    </location>
</feature>
<dbReference type="PANTHER" id="PTHR31769">
    <property type="entry name" value="OS07G0462200 PROTEIN-RELATED"/>
    <property type="match status" value="1"/>
</dbReference>
<name>A0A445BWZ6_ARAHY</name>
<feature type="transmembrane region" description="Helical" evidence="7">
    <location>
        <begin position="53"/>
        <end position="74"/>
    </location>
</feature>
<evidence type="ECO:0000256" key="5">
    <source>
        <dbReference type="ARBA" id="ARBA00023136"/>
    </source>
</evidence>
<feature type="chain" id="PRO_5036113052" description="DUF1218 domain-containing protein" evidence="8">
    <location>
        <begin position="23"/>
        <end position="162"/>
    </location>
</feature>
<dbReference type="AlphaFoldDB" id="A0A445BWZ6"/>
<organism evidence="10 11">
    <name type="scientific">Arachis hypogaea</name>
    <name type="common">Peanut</name>
    <dbReference type="NCBI Taxonomy" id="3818"/>
    <lineage>
        <taxon>Eukaryota</taxon>
        <taxon>Viridiplantae</taxon>
        <taxon>Streptophyta</taxon>
        <taxon>Embryophyta</taxon>
        <taxon>Tracheophyta</taxon>
        <taxon>Spermatophyta</taxon>
        <taxon>Magnoliopsida</taxon>
        <taxon>eudicotyledons</taxon>
        <taxon>Gunneridae</taxon>
        <taxon>Pentapetalae</taxon>
        <taxon>rosids</taxon>
        <taxon>fabids</taxon>
        <taxon>Fabales</taxon>
        <taxon>Fabaceae</taxon>
        <taxon>Papilionoideae</taxon>
        <taxon>50 kb inversion clade</taxon>
        <taxon>dalbergioids sensu lato</taxon>
        <taxon>Dalbergieae</taxon>
        <taxon>Pterocarpus clade</taxon>
        <taxon>Arachis</taxon>
    </lineage>
</organism>
<keyword evidence="3 8" id="KW-0732">Signal</keyword>
<evidence type="ECO:0000256" key="6">
    <source>
        <dbReference type="ARBA" id="ARBA00029467"/>
    </source>
</evidence>
<evidence type="ECO:0000313" key="10">
    <source>
        <dbReference type="EMBL" id="RYR43243.1"/>
    </source>
</evidence>
<dbReference type="Gramene" id="arahy.Tifrunner.gnm2.ann2.Ah18g092700.1">
    <property type="protein sequence ID" value="arahy.Tifrunner.gnm2.ann2.Ah18g092700.1-CDS"/>
    <property type="gene ID" value="arahy.Tifrunner.gnm2.ann2.Ah18g092700"/>
</dbReference>
<dbReference type="InterPro" id="IPR009606">
    <property type="entry name" value="DEAL/Modifying_wall_lignin1/2"/>
</dbReference>
<feature type="signal peptide" evidence="8">
    <location>
        <begin position="1"/>
        <end position="22"/>
    </location>
</feature>
<gene>
    <name evidence="10" type="ORF">Ahy_A08g039668</name>
    <name evidence="9" type="ORF">Ahy_B08g093699</name>
</gene>
<keyword evidence="2 7" id="KW-0812">Transmembrane</keyword>
<dbReference type="EMBL" id="SDMP01000018">
    <property type="protein sequence ID" value="RYQ97619.1"/>
    <property type="molecule type" value="Genomic_DNA"/>
</dbReference>
<evidence type="ECO:0000313" key="9">
    <source>
        <dbReference type="EMBL" id="RYQ97619.1"/>
    </source>
</evidence>
<comment type="similarity">
    <text evidence="6">Belongs to the DESIGUAL family.</text>
</comment>
<accession>A0A445BWZ6</accession>
<comment type="subcellular location">
    <subcellularLocation>
        <location evidence="1">Endomembrane system</location>
        <topology evidence="1">Multi-pass membrane protein</topology>
    </subcellularLocation>
</comment>
<dbReference type="Gramene" id="arahy.Tifrunner.gnm2.ann2.Ah08g207600.1">
    <property type="protein sequence ID" value="arahy.Tifrunner.gnm2.ann2.Ah08g207600.1-CDS"/>
    <property type="gene ID" value="arahy.Tifrunner.gnm2.ann2.Ah08g207600"/>
</dbReference>
<dbReference type="GO" id="GO:0012505">
    <property type="term" value="C:endomembrane system"/>
    <property type="evidence" value="ECO:0007669"/>
    <property type="project" value="UniProtKB-SubCell"/>
</dbReference>
<evidence type="ECO:0000256" key="2">
    <source>
        <dbReference type="ARBA" id="ARBA00022692"/>
    </source>
</evidence>
<dbReference type="Pfam" id="PF06749">
    <property type="entry name" value="DUF1218"/>
    <property type="match status" value="1"/>
</dbReference>
<feature type="transmembrane region" description="Helical" evidence="7">
    <location>
        <begin position="136"/>
        <end position="155"/>
    </location>
</feature>
<evidence type="ECO:0000256" key="8">
    <source>
        <dbReference type="SAM" id="SignalP"/>
    </source>
</evidence>
<dbReference type="OrthoDB" id="1667348at2759"/>
<evidence type="ECO:0008006" key="12">
    <source>
        <dbReference type="Google" id="ProtNLM"/>
    </source>
</evidence>
<evidence type="ECO:0000313" key="11">
    <source>
        <dbReference type="Proteomes" id="UP000289738"/>
    </source>
</evidence>
<keyword evidence="5 7" id="KW-0472">Membrane</keyword>
<comment type="caution">
    <text evidence="10">The sequence shown here is derived from an EMBL/GenBank/DDBJ whole genome shotgun (WGS) entry which is preliminary data.</text>
</comment>
<dbReference type="Proteomes" id="UP000289738">
    <property type="component" value="Chromosome B08"/>
</dbReference>
<proteinExistence type="inferred from homology"/>
<reference evidence="10 11" key="1">
    <citation type="submission" date="2019-01" db="EMBL/GenBank/DDBJ databases">
        <title>Sequencing of cultivated peanut Arachis hypogaea provides insights into genome evolution and oil improvement.</title>
        <authorList>
            <person name="Chen X."/>
        </authorList>
    </citation>
    <scope>NUCLEOTIDE SEQUENCE [LARGE SCALE GENOMIC DNA]</scope>
    <source>
        <strain evidence="11">cv. Fuhuasheng</strain>
        <strain evidence="10">GDAAS-fuhuasheng2018</strain>
        <tissue evidence="10">Leaves</tissue>
    </source>
</reference>
<dbReference type="Proteomes" id="UP000289738">
    <property type="component" value="Chromosome A08"/>
</dbReference>
<keyword evidence="4 7" id="KW-1133">Transmembrane helix</keyword>
<dbReference type="EMBL" id="SDMP01000008">
    <property type="protein sequence ID" value="RYR43243.1"/>
    <property type="molecule type" value="Genomic_DNA"/>
</dbReference>
<sequence length="162" mass="17165">MAPTRSTGIFLCLLIIIMDVAAGILGIEAEIAQNKVQHLKLWLFECRDPSQKAFQMGLAAAILLGLAHAIVCLMGGLSCLCSQQGINRASSNKQISMLCLVLAWIALAVGMILLVIGTKSNHGSNGSCGFSHHHFLSIGGISCFVHGLFSVLYYGSATATFN</sequence>
<evidence type="ECO:0000256" key="7">
    <source>
        <dbReference type="SAM" id="Phobius"/>
    </source>
</evidence>
<protein>
    <recommendedName>
        <fullName evidence="12">DUF1218 domain-containing protein</fullName>
    </recommendedName>
</protein>
<evidence type="ECO:0000256" key="4">
    <source>
        <dbReference type="ARBA" id="ARBA00022989"/>
    </source>
</evidence>